<protein>
    <submittedName>
        <fullName evidence="3">DUF2909 family protein</fullName>
    </submittedName>
</protein>
<dbReference type="AlphaFoldDB" id="A0A4R7NYF4"/>
<dbReference type="Proteomes" id="UP000295341">
    <property type="component" value="Unassembled WGS sequence"/>
</dbReference>
<evidence type="ECO:0000313" key="4">
    <source>
        <dbReference type="Proteomes" id="UP000295341"/>
    </source>
</evidence>
<name>A0A4R7NYF4_9GAMM</name>
<keyword evidence="1" id="KW-0472">Membrane</keyword>
<feature type="transmembrane region" description="Helical" evidence="1">
    <location>
        <begin position="6"/>
        <end position="26"/>
    </location>
</feature>
<proteinExistence type="predicted"/>
<feature type="transmembrane region" description="Helical" evidence="1">
    <location>
        <begin position="38"/>
        <end position="62"/>
    </location>
</feature>
<keyword evidence="4" id="KW-1185">Reference proteome</keyword>
<evidence type="ECO:0000259" key="2">
    <source>
        <dbReference type="PROSITE" id="PS50850"/>
    </source>
</evidence>
<dbReference type="InterPro" id="IPR020846">
    <property type="entry name" value="MFS_dom"/>
</dbReference>
<evidence type="ECO:0000313" key="3">
    <source>
        <dbReference type="EMBL" id="TDU25751.1"/>
    </source>
</evidence>
<keyword evidence="1" id="KW-1133">Transmembrane helix</keyword>
<dbReference type="NCBIfam" id="NF033233">
    <property type="entry name" value="twin_helix"/>
    <property type="match status" value="1"/>
</dbReference>
<reference evidence="3 4" key="1">
    <citation type="submission" date="2019-03" db="EMBL/GenBank/DDBJ databases">
        <title>Genomic Encyclopedia of Type Strains, Phase IV (KMG-IV): sequencing the most valuable type-strain genomes for metagenomic binning, comparative biology and taxonomic classification.</title>
        <authorList>
            <person name="Goeker M."/>
        </authorList>
    </citation>
    <scope>NUCLEOTIDE SEQUENCE [LARGE SCALE GENOMIC DNA]</scope>
    <source>
        <strain evidence="3 4">DSM 26377</strain>
    </source>
</reference>
<feature type="domain" description="Major facilitator superfamily (MFS) profile" evidence="2">
    <location>
        <begin position="1"/>
        <end position="70"/>
    </location>
</feature>
<keyword evidence="1" id="KW-0812">Transmembrane</keyword>
<dbReference type="InterPro" id="IPR021313">
    <property type="entry name" value="DUF2909"/>
</dbReference>
<dbReference type="GO" id="GO:0022857">
    <property type="term" value="F:transmembrane transporter activity"/>
    <property type="evidence" value="ECO:0007669"/>
    <property type="project" value="InterPro"/>
</dbReference>
<evidence type="ECO:0000256" key="1">
    <source>
        <dbReference type="SAM" id="Phobius"/>
    </source>
</evidence>
<gene>
    <name evidence="3" type="ORF">DFR24_4196</name>
</gene>
<dbReference type="PROSITE" id="PS50850">
    <property type="entry name" value="MFS"/>
    <property type="match status" value="1"/>
</dbReference>
<dbReference type="Pfam" id="PF11137">
    <property type="entry name" value="DUF2909"/>
    <property type="match status" value="1"/>
</dbReference>
<accession>A0A4R7NYF4</accession>
<dbReference type="EMBL" id="SOBT01000011">
    <property type="protein sequence ID" value="TDU25751.1"/>
    <property type="molecule type" value="Genomic_DNA"/>
</dbReference>
<organism evidence="3 4">
    <name type="scientific">Panacagrimonas perspica</name>
    <dbReference type="NCBI Taxonomy" id="381431"/>
    <lineage>
        <taxon>Bacteria</taxon>
        <taxon>Pseudomonadati</taxon>
        <taxon>Pseudomonadota</taxon>
        <taxon>Gammaproteobacteria</taxon>
        <taxon>Nevskiales</taxon>
        <taxon>Nevskiaceae</taxon>
        <taxon>Panacagrimonas</taxon>
    </lineage>
</organism>
<comment type="caution">
    <text evidence="3">The sequence shown here is derived from an EMBL/GenBank/DDBJ whole genome shotgun (WGS) entry which is preliminary data.</text>
</comment>
<dbReference type="RefSeq" id="WP_133883348.1">
    <property type="nucleotide sequence ID" value="NZ_MWIN01000013.1"/>
</dbReference>
<sequence length="70" mass="7684">MLVKLLILALLIGIVVALVFGGVFLVKDPSTSRRTVKALSWRVGLQVALILFLILAFFMGWLKPHEVGGH</sequence>